<evidence type="ECO:0000313" key="5">
    <source>
        <dbReference type="Proteomes" id="UP000638313"/>
    </source>
</evidence>
<proteinExistence type="predicted"/>
<dbReference type="AlphaFoldDB" id="A0A919ECL6"/>
<dbReference type="InterPro" id="IPR026588">
    <property type="entry name" value="Choice_anch_A"/>
</dbReference>
<evidence type="ECO:0000259" key="3">
    <source>
        <dbReference type="Pfam" id="PF20597"/>
    </source>
</evidence>
<evidence type="ECO:0000256" key="1">
    <source>
        <dbReference type="SAM" id="MobiDB-lite"/>
    </source>
</evidence>
<organism evidence="4 5">
    <name type="scientific">Streptomyces mashuensis</name>
    <dbReference type="NCBI Taxonomy" id="33904"/>
    <lineage>
        <taxon>Bacteria</taxon>
        <taxon>Bacillati</taxon>
        <taxon>Actinomycetota</taxon>
        <taxon>Actinomycetes</taxon>
        <taxon>Kitasatosporales</taxon>
        <taxon>Streptomycetaceae</taxon>
        <taxon>Streptomyces</taxon>
    </lineage>
</organism>
<dbReference type="EMBL" id="BNBD01000002">
    <property type="protein sequence ID" value="GHF36770.1"/>
    <property type="molecule type" value="Genomic_DNA"/>
</dbReference>
<feature type="transmembrane region" description="Helical" evidence="2">
    <location>
        <begin position="416"/>
        <end position="436"/>
    </location>
</feature>
<feature type="region of interest" description="Disordered" evidence="1">
    <location>
        <begin position="383"/>
        <end position="415"/>
    </location>
</feature>
<keyword evidence="2" id="KW-0472">Membrane</keyword>
<evidence type="ECO:0000256" key="2">
    <source>
        <dbReference type="SAM" id="Phobius"/>
    </source>
</evidence>
<protein>
    <recommendedName>
        <fullName evidence="3">Choice-of-anchor A domain-containing protein</fullName>
    </recommendedName>
</protein>
<dbReference type="NCBIfam" id="TIGR04215">
    <property type="entry name" value="choice_anch_A"/>
    <property type="match status" value="1"/>
</dbReference>
<evidence type="ECO:0000313" key="4">
    <source>
        <dbReference type="EMBL" id="GHF36770.1"/>
    </source>
</evidence>
<accession>A0A919ECL6</accession>
<comment type="caution">
    <text evidence="4">The sequence shown here is derived from an EMBL/GenBank/DDBJ whole genome shotgun (WGS) entry which is preliminary data.</text>
</comment>
<feature type="domain" description="Choice-of-anchor A" evidence="3">
    <location>
        <begin position="61"/>
        <end position="302"/>
    </location>
</feature>
<reference evidence="4" key="1">
    <citation type="journal article" date="2014" name="Int. J. Syst. Evol. Microbiol.">
        <title>Complete genome sequence of Corynebacterium casei LMG S-19264T (=DSM 44701T), isolated from a smear-ripened cheese.</title>
        <authorList>
            <consortium name="US DOE Joint Genome Institute (JGI-PGF)"/>
            <person name="Walter F."/>
            <person name="Albersmeier A."/>
            <person name="Kalinowski J."/>
            <person name="Ruckert C."/>
        </authorList>
    </citation>
    <scope>NUCLEOTIDE SEQUENCE</scope>
    <source>
        <strain evidence="4">JCM 4059</strain>
    </source>
</reference>
<keyword evidence="2" id="KW-0812">Transmembrane</keyword>
<reference evidence="4" key="2">
    <citation type="submission" date="2020-09" db="EMBL/GenBank/DDBJ databases">
        <authorList>
            <person name="Sun Q."/>
            <person name="Ohkuma M."/>
        </authorList>
    </citation>
    <scope>NUCLEOTIDE SEQUENCE</scope>
    <source>
        <strain evidence="4">JCM 4059</strain>
    </source>
</reference>
<dbReference type="Proteomes" id="UP000638313">
    <property type="component" value="Unassembled WGS sequence"/>
</dbReference>
<gene>
    <name evidence="4" type="ORF">GCM10010218_17900</name>
</gene>
<keyword evidence="5" id="KW-1185">Reference proteome</keyword>
<keyword evidence="2" id="KW-1133">Transmembrane helix</keyword>
<dbReference type="Pfam" id="PF20597">
    <property type="entry name" value="pAdhesive_15"/>
    <property type="match status" value="1"/>
</dbReference>
<name>A0A919ECL6_9ACTN</name>
<sequence length="442" mass="44538">MAALATAGVTGLTTALPTATAGEMPPVARATGPGPCVPGKCPKPYPEPHNGTVSGRDNAVNVFVGGDYAVREAAAGAEGRAVVLGDVDVAKAPGAAQTYTVGAVPVGSRVPPDNGTPFLRVGGAVKIAAGQRLLTQDGTVNGTVSYGGALAGPGTVGPKAVRDPSAVAAYRALRDDVMAASTCYGYDHGVLRRTTGTAVNQGAATVFTGDGTSKLQVFNAPFDLTAAGGGPQEIGFQRVPATATVLVNVTNPSGEDRAVNVSASKLAGVRRERLLWNFPDAKNVRLTGSGTLEGTVLVGRRTSTVRVSVAAVNGRFFTAGSLAHESGPAAPAPGATGPVLHAYPFEGALPDCGTGPTPEADGPVRELGPDSFPFPPELLGPPVQQAVYPGLRGGAPARPPRHGQDPERHSPPMSPALAIGTLLVAAGTTLALAVLYRTRPRA</sequence>